<dbReference type="EMBL" id="DWXX01000040">
    <property type="protein sequence ID" value="HJB58455.1"/>
    <property type="molecule type" value="Genomic_DNA"/>
</dbReference>
<reference evidence="2" key="2">
    <citation type="submission" date="2021-04" db="EMBL/GenBank/DDBJ databases">
        <authorList>
            <person name="Gilroy R."/>
        </authorList>
    </citation>
    <scope>NUCLEOTIDE SEQUENCE</scope>
    <source>
        <strain evidence="2">ChiHjej9B8-13557</strain>
    </source>
</reference>
<dbReference type="InterPro" id="IPR027417">
    <property type="entry name" value="P-loop_NTPase"/>
</dbReference>
<feature type="domain" description="AAA+ ATPase" evidence="1">
    <location>
        <begin position="149"/>
        <end position="285"/>
    </location>
</feature>
<organism evidence="2 3">
    <name type="scientific">Candidatus Faecalibacterium faecipullorum</name>
    <dbReference type="NCBI Taxonomy" id="2838578"/>
    <lineage>
        <taxon>Bacteria</taxon>
        <taxon>Bacillati</taxon>
        <taxon>Bacillota</taxon>
        <taxon>Clostridia</taxon>
        <taxon>Eubacteriales</taxon>
        <taxon>Oscillospiraceae</taxon>
        <taxon>Faecalibacterium</taxon>
    </lineage>
</organism>
<dbReference type="InterPro" id="IPR003593">
    <property type="entry name" value="AAA+_ATPase"/>
</dbReference>
<proteinExistence type="predicted"/>
<dbReference type="SMART" id="SM00382">
    <property type="entry name" value="AAA"/>
    <property type="match status" value="1"/>
</dbReference>
<accession>A0A9D2S7K3</accession>
<dbReference type="Gene3D" id="3.40.50.300">
    <property type="entry name" value="P-loop containing nucleotide triphosphate hydrolases"/>
    <property type="match status" value="1"/>
</dbReference>
<evidence type="ECO:0000259" key="1">
    <source>
        <dbReference type="SMART" id="SM00382"/>
    </source>
</evidence>
<comment type="caution">
    <text evidence="2">The sequence shown here is derived from an EMBL/GenBank/DDBJ whole genome shotgun (WGS) entry which is preliminary data.</text>
</comment>
<protein>
    <submittedName>
        <fullName evidence="2">Flp pilus assembly complex ATPase component TadA</fullName>
    </submittedName>
</protein>
<dbReference type="InterPro" id="IPR045735">
    <property type="entry name" value="Spore_III_AA_AAA+_ATPase"/>
</dbReference>
<evidence type="ECO:0000313" key="3">
    <source>
        <dbReference type="Proteomes" id="UP000824211"/>
    </source>
</evidence>
<dbReference type="SUPFAM" id="SSF52540">
    <property type="entry name" value="P-loop containing nucleoside triphosphate hydrolases"/>
    <property type="match status" value="1"/>
</dbReference>
<dbReference type="Proteomes" id="UP000824211">
    <property type="component" value="Unassembled WGS sequence"/>
</dbReference>
<dbReference type="Pfam" id="PF19568">
    <property type="entry name" value="Spore_III_AA"/>
    <property type="match status" value="1"/>
</dbReference>
<evidence type="ECO:0000313" key="2">
    <source>
        <dbReference type="EMBL" id="HJB58455.1"/>
    </source>
</evidence>
<reference evidence="2" key="1">
    <citation type="journal article" date="2021" name="PeerJ">
        <title>Extensive microbial diversity within the chicken gut microbiome revealed by metagenomics and culture.</title>
        <authorList>
            <person name="Gilroy R."/>
            <person name="Ravi A."/>
            <person name="Getino M."/>
            <person name="Pursley I."/>
            <person name="Horton D.L."/>
            <person name="Alikhan N.F."/>
            <person name="Baker D."/>
            <person name="Gharbi K."/>
            <person name="Hall N."/>
            <person name="Watson M."/>
            <person name="Adriaenssens E.M."/>
            <person name="Foster-Nyarko E."/>
            <person name="Jarju S."/>
            <person name="Secka A."/>
            <person name="Antonio M."/>
            <person name="Oren A."/>
            <person name="Chaudhuri R.R."/>
            <person name="La Ragione R."/>
            <person name="Hildebrand F."/>
            <person name="Pallen M.J."/>
        </authorList>
    </citation>
    <scope>NUCLEOTIDE SEQUENCE</scope>
    <source>
        <strain evidence="2">ChiHjej9B8-13557</strain>
    </source>
</reference>
<dbReference type="AlphaFoldDB" id="A0A9D2S7K3"/>
<name>A0A9D2S7K3_9FIRM</name>
<gene>
    <name evidence="2" type="primary">tadA</name>
    <name evidence="2" type="ORF">H9771_02145</name>
</gene>
<sequence>MDEYRQAVGALPASLAGPLAQLAAETARRVHEVRLRAGCPVWLNVGGALRPAAETPGCPGALAALRPSRAQMEQALYALCGGSVHTHQAELAQGYLTLPGGHRAGVGGRYFLHPEEGVVLQEVQSIDLRVARDCQGELPEAVRGLLQGRFTGVLVAGEPDSGKTTLLRGMAAYLAGLGRAVAVVDEREELWPAQTAAARPPVDLIAGLPKARAVQMALRTLAPQVILLDELGDLDEVRGLEQGFFGGVGCIATLHAASVEEALCRPQAAYMRRRGMIRAVVQLAGRQAPGLVSGVHRI</sequence>